<dbReference type="KEGG" id="bmet:BMMGA3_06900"/>
<accession>I3DZS2</accession>
<reference evidence="1 2" key="1">
    <citation type="journal article" date="2015" name="BMC Genomics">
        <title>Transcriptome analysis of thermophilic methylotrophic Bacillus methanolicus MGA3 using RNA-sequencing provides detailed insights into its previously uncharted transcriptional landscape.</title>
        <authorList>
            <person name="Irla M."/>
            <person name="Neshat A."/>
            <person name="Brautaset T."/>
            <person name="Ruckert C."/>
            <person name="Kalinowski J."/>
            <person name="Wendisch V.F."/>
        </authorList>
    </citation>
    <scope>NUCLEOTIDE SEQUENCE [LARGE SCALE GENOMIC DNA]</scope>
    <source>
        <strain evidence="2">MGA3 / ATCC 53907</strain>
    </source>
</reference>
<proteinExistence type="predicted"/>
<name>I3DZS2_BACMM</name>
<sequence>MKKSEILFYQGFRSFPFHKFVKIFSLEYEKIVNWIVMIEKWEYIFLYRKIVKCFTKFSIFLTYTG</sequence>
<dbReference type="EMBL" id="CP007739">
    <property type="protein sequence ID" value="AIE59803.1"/>
    <property type="molecule type" value="Genomic_DNA"/>
</dbReference>
<dbReference type="AlphaFoldDB" id="I3DZS2"/>
<evidence type="ECO:0000313" key="1">
    <source>
        <dbReference type="EMBL" id="AIE59803.1"/>
    </source>
</evidence>
<dbReference type="HOGENOM" id="CLU_2840694_0_0_9"/>
<organism evidence="1 2">
    <name type="scientific">Bacillus methanolicus (strain MGA3 / ATCC 53907)</name>
    <dbReference type="NCBI Taxonomy" id="796606"/>
    <lineage>
        <taxon>Bacteria</taxon>
        <taxon>Bacillati</taxon>
        <taxon>Bacillota</taxon>
        <taxon>Bacilli</taxon>
        <taxon>Bacillales</taxon>
        <taxon>Bacillaceae</taxon>
        <taxon>Bacillus</taxon>
    </lineage>
</organism>
<dbReference type="STRING" id="796606.BMMGA3_06900"/>
<keyword evidence="2" id="KW-1185">Reference proteome</keyword>
<evidence type="ECO:0000313" key="2">
    <source>
        <dbReference type="Proteomes" id="UP000027602"/>
    </source>
</evidence>
<dbReference type="Proteomes" id="UP000027602">
    <property type="component" value="Chromosome"/>
</dbReference>
<gene>
    <name evidence="1" type="ORF">BMMGA3_06900</name>
</gene>
<protein>
    <submittedName>
        <fullName evidence="1">Uncharacterized protein</fullName>
    </submittedName>
</protein>